<feature type="transmembrane region" description="Helical" evidence="9">
    <location>
        <begin position="43"/>
        <end position="62"/>
    </location>
</feature>
<dbReference type="AlphaFoldDB" id="A0A1B3B766"/>
<comment type="similarity">
    <text evidence="9">Belongs to the insect chemoreceptor superfamily. Heteromeric odorant receptor channel (TC 1.A.69) family.</text>
</comment>
<protein>
    <recommendedName>
        <fullName evidence="9">Odorant receptor</fullName>
    </recommendedName>
</protein>
<dbReference type="GO" id="GO:0004984">
    <property type="term" value="F:olfactory receptor activity"/>
    <property type="evidence" value="ECO:0007669"/>
    <property type="project" value="InterPro"/>
</dbReference>
<evidence type="ECO:0000256" key="8">
    <source>
        <dbReference type="ARBA" id="ARBA00023224"/>
    </source>
</evidence>
<feature type="transmembrane region" description="Helical" evidence="9">
    <location>
        <begin position="74"/>
        <end position="96"/>
    </location>
</feature>
<keyword evidence="6 9" id="KW-0472">Membrane</keyword>
<evidence type="ECO:0000256" key="4">
    <source>
        <dbReference type="ARBA" id="ARBA00022725"/>
    </source>
</evidence>
<keyword evidence="8 9" id="KW-0807">Transducer</keyword>
<evidence type="ECO:0000256" key="7">
    <source>
        <dbReference type="ARBA" id="ARBA00023170"/>
    </source>
</evidence>
<proteinExistence type="evidence at transcript level"/>
<reference evidence="10" key="1">
    <citation type="journal article" date="2016" name="J. Asia-Pac. Entomol.">
        <title>Molecular identification and sex distribution of two chemosensory receptor families in Athetis lepigone by antennal transcriptome analysis.</title>
        <authorList>
            <person name="Zhang Y.-N."/>
            <person name="Ma J.-F."/>
            <person name="Sun L."/>
            <person name="Dong Z.-P."/>
            <person name="Li Z.-Q."/>
            <person name="Zhu X.-Y."/>
            <person name="Wang Y."/>
            <person name="Wang L."/>
            <person name="Deng D.-G."/>
            <person name="Li J.-B."/>
        </authorList>
    </citation>
    <scope>NUCLEOTIDE SEQUENCE</scope>
</reference>
<keyword evidence="5 9" id="KW-1133">Transmembrane helix</keyword>
<comment type="caution">
    <text evidence="9">Lacks conserved residue(s) required for the propagation of feature annotation.</text>
</comment>
<sequence length="394" mass="45419">MEELPEVPEEFLMSLLPCFEMLQRASIHVYDLKKCIWKKYFRMSLNVLSLIAFMCALTKYFGEISDGEIQMAELAYVVSVYVVCIQAILKVAIVLLKMKEIRAIILELGSMWRTEDLTEVQISKKNALLKRLKLCRIFIWIDIVESWHYTLAALFETLIRKFILQEECGLLLPFPCSFPFDPTENWIRYIGVYIFETYSIFRIAYFYLGTELLMVTMCSLLATEFTLLQEDLLNIKPGNHSLLKDIIRTHQKLISLADRLDDVFDKVIFVNMTSLSISMCFFGLSAKASHGFLPIAKNLVAAVGVTLPLFNLSYYGEQLREASAGVADAAYNNIWYQGDTNYQKLLWFIMRRSQKPCCLTSMKFSPITLNTFSTVLSTTWSYFSLALSVYEDES</sequence>
<keyword evidence="7 9" id="KW-0675">Receptor</keyword>
<dbReference type="Pfam" id="PF02949">
    <property type="entry name" value="7tm_6"/>
    <property type="match status" value="1"/>
</dbReference>
<evidence type="ECO:0000256" key="3">
    <source>
        <dbReference type="ARBA" id="ARBA00022692"/>
    </source>
</evidence>
<evidence type="ECO:0000256" key="9">
    <source>
        <dbReference type="RuleBase" id="RU351113"/>
    </source>
</evidence>
<comment type="subcellular location">
    <subcellularLocation>
        <location evidence="9">Cell membrane</location>
        <topology evidence="9">Multi-pass membrane protein</topology>
    </subcellularLocation>
    <subcellularLocation>
        <location evidence="1">Membrane</location>
        <topology evidence="1">Multi-pass membrane protein</topology>
    </subcellularLocation>
</comment>
<dbReference type="EMBL" id="KT588125">
    <property type="protein sequence ID" value="AOE48035.1"/>
    <property type="molecule type" value="mRNA"/>
</dbReference>
<accession>A0A1B3B766</accession>
<name>A0A1B3B766_ATHLE</name>
<organism evidence="10">
    <name type="scientific">Athetis lepigone</name>
    <name type="common">Moth</name>
    <name type="synonym">Proxenus lepigone</name>
    <dbReference type="NCBI Taxonomy" id="1223490"/>
    <lineage>
        <taxon>Eukaryota</taxon>
        <taxon>Metazoa</taxon>
        <taxon>Ecdysozoa</taxon>
        <taxon>Arthropoda</taxon>
        <taxon>Hexapoda</taxon>
        <taxon>Insecta</taxon>
        <taxon>Pterygota</taxon>
        <taxon>Neoptera</taxon>
        <taxon>Endopterygota</taxon>
        <taxon>Lepidoptera</taxon>
        <taxon>Glossata</taxon>
        <taxon>Ditrysia</taxon>
        <taxon>Noctuoidea</taxon>
        <taxon>Noctuidae</taxon>
        <taxon>Noctuinae</taxon>
        <taxon>Athetis</taxon>
    </lineage>
</organism>
<dbReference type="GO" id="GO:0005886">
    <property type="term" value="C:plasma membrane"/>
    <property type="evidence" value="ECO:0007669"/>
    <property type="project" value="UniProtKB-SubCell"/>
</dbReference>
<keyword evidence="2 9" id="KW-0716">Sensory transduction</keyword>
<dbReference type="GO" id="GO:0005549">
    <property type="term" value="F:odorant binding"/>
    <property type="evidence" value="ECO:0007669"/>
    <property type="project" value="InterPro"/>
</dbReference>
<keyword evidence="4 9" id="KW-0552">Olfaction</keyword>
<dbReference type="PANTHER" id="PTHR21137">
    <property type="entry name" value="ODORANT RECEPTOR"/>
    <property type="match status" value="1"/>
</dbReference>
<feature type="transmembrane region" description="Helical" evidence="9">
    <location>
        <begin position="203"/>
        <end position="222"/>
    </location>
</feature>
<evidence type="ECO:0000256" key="6">
    <source>
        <dbReference type="ARBA" id="ARBA00023136"/>
    </source>
</evidence>
<keyword evidence="3 9" id="KW-0812">Transmembrane</keyword>
<evidence type="ECO:0000256" key="5">
    <source>
        <dbReference type="ARBA" id="ARBA00022989"/>
    </source>
</evidence>
<dbReference type="InterPro" id="IPR004117">
    <property type="entry name" value="7tm6_olfct_rcpt"/>
</dbReference>
<dbReference type="GO" id="GO:0007165">
    <property type="term" value="P:signal transduction"/>
    <property type="evidence" value="ECO:0007669"/>
    <property type="project" value="UniProtKB-KW"/>
</dbReference>
<evidence type="ECO:0000313" key="10">
    <source>
        <dbReference type="EMBL" id="AOE48035.1"/>
    </source>
</evidence>
<dbReference type="PANTHER" id="PTHR21137:SF44">
    <property type="entry name" value="ODORANT RECEPTOR 13A-RELATED"/>
    <property type="match status" value="1"/>
</dbReference>
<evidence type="ECO:0000256" key="2">
    <source>
        <dbReference type="ARBA" id="ARBA00022606"/>
    </source>
</evidence>
<evidence type="ECO:0000256" key="1">
    <source>
        <dbReference type="ARBA" id="ARBA00004141"/>
    </source>
</evidence>